<dbReference type="Proteomes" id="UP000284375">
    <property type="component" value="Unassembled WGS sequence"/>
</dbReference>
<evidence type="ECO:0000256" key="1">
    <source>
        <dbReference type="SAM" id="Phobius"/>
    </source>
</evidence>
<keyword evidence="1" id="KW-1133">Transmembrane helix</keyword>
<accession>A0A423VLU9</accession>
<evidence type="ECO:0000313" key="3">
    <source>
        <dbReference type="Proteomes" id="UP000284375"/>
    </source>
</evidence>
<comment type="caution">
    <text evidence="2">The sequence shown here is derived from an EMBL/GenBank/DDBJ whole genome shotgun (WGS) entry which is preliminary data.</text>
</comment>
<feature type="transmembrane region" description="Helical" evidence="1">
    <location>
        <begin position="53"/>
        <end position="72"/>
    </location>
</feature>
<dbReference type="STRING" id="252740.A0A423VLU9"/>
<keyword evidence="1" id="KW-0472">Membrane</keyword>
<feature type="transmembrane region" description="Helical" evidence="1">
    <location>
        <begin position="84"/>
        <end position="106"/>
    </location>
</feature>
<dbReference type="EMBL" id="LJZO01000040">
    <property type="protein sequence ID" value="ROV91987.1"/>
    <property type="molecule type" value="Genomic_DNA"/>
</dbReference>
<evidence type="ECO:0008006" key="4">
    <source>
        <dbReference type="Google" id="ProtNLM"/>
    </source>
</evidence>
<name>A0A423VLU9_CYTCH</name>
<evidence type="ECO:0000313" key="2">
    <source>
        <dbReference type="EMBL" id="ROV91987.1"/>
    </source>
</evidence>
<keyword evidence="3" id="KW-1185">Reference proteome</keyword>
<dbReference type="OrthoDB" id="5241710at2759"/>
<organism evidence="2 3">
    <name type="scientific">Cytospora chrysosperma</name>
    <name type="common">Cytospora canker fungus</name>
    <name type="synonym">Sphaeria chrysosperma</name>
    <dbReference type="NCBI Taxonomy" id="252740"/>
    <lineage>
        <taxon>Eukaryota</taxon>
        <taxon>Fungi</taxon>
        <taxon>Dikarya</taxon>
        <taxon>Ascomycota</taxon>
        <taxon>Pezizomycotina</taxon>
        <taxon>Sordariomycetes</taxon>
        <taxon>Sordariomycetidae</taxon>
        <taxon>Diaporthales</taxon>
        <taxon>Cytosporaceae</taxon>
        <taxon>Cytospora</taxon>
    </lineage>
</organism>
<dbReference type="AlphaFoldDB" id="A0A423VLU9"/>
<keyword evidence="1" id="KW-0812">Transmembrane</keyword>
<gene>
    <name evidence="2" type="ORF">VSDG_07618</name>
</gene>
<proteinExistence type="predicted"/>
<sequence length="145" mass="15956">MLLIHGILFHNAFPALGILPQAASVLLGSMLLYRESIAALGSPIQALSAANIFFADVTLAVWYMAFLIPTWILLSNMWREEGAIILGTYGSVFLMVNFIIHFYFAAAEALHIVTTRQSPFKSLAAEYIPLNSDYSDGLDDIEEGN</sequence>
<reference evidence="2 3" key="1">
    <citation type="submission" date="2015-09" db="EMBL/GenBank/DDBJ databases">
        <title>Host preference determinants of Valsa canker pathogens revealed by comparative genomics.</title>
        <authorList>
            <person name="Yin Z."/>
            <person name="Huang L."/>
        </authorList>
    </citation>
    <scope>NUCLEOTIDE SEQUENCE [LARGE SCALE GENOMIC DNA]</scope>
    <source>
        <strain evidence="2 3">YSFL</strain>
    </source>
</reference>
<protein>
    <recommendedName>
        <fullName evidence="4">MARVEL domain-containing protein</fullName>
    </recommendedName>
</protein>
<feature type="transmembrane region" description="Helical" evidence="1">
    <location>
        <begin position="12"/>
        <end position="33"/>
    </location>
</feature>